<sequence length="269" mass="29270">MDISLGSLIQLHVFPTGRRLWAMQQVERRAAERGFPELSAHAARAAEHDRVTRQLDERWAARQLAHADDPVQRIDAVIDRTLVALRDGAESQAAVARPGDGTVEKVGELLGALFPMGVAAVTSLNYADELTAVERLAGRLRGDLAHLIADLGLGRHADRIVELSTEYRAAFDGPRPEPLDFGLVRAARARGQEMLLQAVAMTLGRYPGSGPADLEGRAALLGPILQQQETIRQYFRNRSMVEDVDPETGDIDADAPPSMPATALMAMRS</sequence>
<reference evidence="1 2" key="1">
    <citation type="submission" date="2013-05" db="EMBL/GenBank/DDBJ databases">
        <title>Genome assembly of Chondromyces apiculatus DSM 436.</title>
        <authorList>
            <person name="Sharma G."/>
            <person name="Khatri I."/>
            <person name="Kaur C."/>
            <person name="Mayilraj S."/>
            <person name="Subramanian S."/>
        </authorList>
    </citation>
    <scope>NUCLEOTIDE SEQUENCE [LARGE SCALE GENOMIC DNA]</scope>
    <source>
        <strain evidence="1 2">DSM 436</strain>
    </source>
</reference>
<evidence type="ECO:0000313" key="2">
    <source>
        <dbReference type="Proteomes" id="UP000019678"/>
    </source>
</evidence>
<proteinExistence type="predicted"/>
<organism evidence="1 2">
    <name type="scientific">Chondromyces apiculatus DSM 436</name>
    <dbReference type="NCBI Taxonomy" id="1192034"/>
    <lineage>
        <taxon>Bacteria</taxon>
        <taxon>Pseudomonadati</taxon>
        <taxon>Myxococcota</taxon>
        <taxon>Polyangia</taxon>
        <taxon>Polyangiales</taxon>
        <taxon>Polyangiaceae</taxon>
        <taxon>Chondromyces</taxon>
    </lineage>
</organism>
<evidence type="ECO:0000313" key="1">
    <source>
        <dbReference type="EMBL" id="EYF08628.1"/>
    </source>
</evidence>
<gene>
    <name evidence="1" type="ORF">CAP_4158</name>
</gene>
<comment type="caution">
    <text evidence="1">The sequence shown here is derived from an EMBL/GenBank/DDBJ whole genome shotgun (WGS) entry which is preliminary data.</text>
</comment>
<keyword evidence="2" id="KW-1185">Reference proteome</keyword>
<dbReference type="OrthoDB" id="5500067at2"/>
<name>A0A017TH86_9BACT</name>
<dbReference type="RefSeq" id="WP_044235669.1">
    <property type="nucleotide sequence ID" value="NZ_ASRX01000003.1"/>
</dbReference>
<dbReference type="AlphaFoldDB" id="A0A017TH86"/>
<accession>A0A017TH86</accession>
<dbReference type="EMBL" id="ASRX01000003">
    <property type="protein sequence ID" value="EYF08628.1"/>
    <property type="molecule type" value="Genomic_DNA"/>
</dbReference>
<dbReference type="Proteomes" id="UP000019678">
    <property type="component" value="Unassembled WGS sequence"/>
</dbReference>
<protein>
    <submittedName>
        <fullName evidence="1">Uncharacterized protein</fullName>
    </submittedName>
</protein>